<evidence type="ECO:0000313" key="1">
    <source>
        <dbReference type="EMBL" id="MDR6460729.1"/>
    </source>
</evidence>
<comment type="caution">
    <text evidence="1">The sequence shown here is derived from an EMBL/GenBank/DDBJ whole genome shotgun (WGS) entry which is preliminary data.</text>
</comment>
<dbReference type="Proteomes" id="UP001184833">
    <property type="component" value="Unassembled WGS sequence"/>
</dbReference>
<proteinExistence type="predicted"/>
<gene>
    <name evidence="1" type="ORF">J2786_003863</name>
</gene>
<sequence>MDNTAKYLHFKFDNKNPFEIAQEIISKGKLPLYAVKVIKEKFPAFSLMEAKEVIVIATSEHKSLYDYQGELFTQLEKLDEEMNNIN</sequence>
<dbReference type="EMBL" id="JAVDQX010000005">
    <property type="protein sequence ID" value="MDR6460729.1"/>
    <property type="molecule type" value="Genomic_DNA"/>
</dbReference>
<evidence type="ECO:0000313" key="2">
    <source>
        <dbReference type="Proteomes" id="UP001184833"/>
    </source>
</evidence>
<name>A0ACC6JCD6_9FLAO</name>
<protein>
    <submittedName>
        <fullName evidence="1">Uncharacterized protein</fullName>
    </submittedName>
</protein>
<keyword evidence="2" id="KW-1185">Reference proteome</keyword>
<organism evidence="1 2">
    <name type="scientific">Chryseobacterium vietnamense</name>
    <dbReference type="NCBI Taxonomy" id="866785"/>
    <lineage>
        <taxon>Bacteria</taxon>
        <taxon>Pseudomonadati</taxon>
        <taxon>Bacteroidota</taxon>
        <taxon>Flavobacteriia</taxon>
        <taxon>Flavobacteriales</taxon>
        <taxon>Weeksellaceae</taxon>
        <taxon>Chryseobacterium group</taxon>
        <taxon>Chryseobacterium</taxon>
    </lineage>
</organism>
<reference evidence="1" key="1">
    <citation type="submission" date="2023-07" db="EMBL/GenBank/DDBJ databases">
        <title>Sorghum-associated microbial communities from plants grown in Nebraska, USA.</title>
        <authorList>
            <person name="Schachtman D."/>
        </authorList>
    </citation>
    <scope>NUCLEOTIDE SEQUENCE</scope>
    <source>
        <strain evidence="1">DS2329</strain>
    </source>
</reference>
<accession>A0ACC6JCD6</accession>